<keyword evidence="1" id="KW-1133">Transmembrane helix</keyword>
<protein>
    <submittedName>
        <fullName evidence="2">Uncharacterized protein</fullName>
    </submittedName>
</protein>
<evidence type="ECO:0000256" key="1">
    <source>
        <dbReference type="SAM" id="Phobius"/>
    </source>
</evidence>
<feature type="transmembrane region" description="Helical" evidence="1">
    <location>
        <begin position="21"/>
        <end position="38"/>
    </location>
</feature>
<keyword evidence="1" id="KW-0472">Membrane</keyword>
<sequence length="143" mass="16108">MRSTSNRSARRALLADLTADYLYISLPFMLLVGIKFYLASWQEIFLSSDWALGACIVFGQVTYKISKSVAKARANAQHYGLFTAHRFSLVVISAVIYCGMIIKPTMSLGAIQVIWFFVASFYHFRDGITAHLIDKAEIKQTNK</sequence>
<evidence type="ECO:0000313" key="3">
    <source>
        <dbReference type="Proteomes" id="UP000578688"/>
    </source>
</evidence>
<dbReference type="AlphaFoldDB" id="A0A7Y9XR75"/>
<dbReference type="RefSeq" id="WP_179539208.1">
    <property type="nucleotide sequence ID" value="NZ_JACBYV010000001.1"/>
</dbReference>
<name>A0A7Y9XR75_9GAMM</name>
<feature type="transmembrane region" description="Helical" evidence="1">
    <location>
        <begin position="44"/>
        <end position="63"/>
    </location>
</feature>
<evidence type="ECO:0000313" key="2">
    <source>
        <dbReference type="EMBL" id="NYH74986.1"/>
    </source>
</evidence>
<dbReference type="Proteomes" id="UP000578688">
    <property type="component" value="Unassembled WGS sequence"/>
</dbReference>
<gene>
    <name evidence="2" type="ORF">FHR27_003596</name>
</gene>
<organism evidence="2 3">
    <name type="scientific">Phytopseudomonas flavescens</name>
    <dbReference type="NCBI Taxonomy" id="29435"/>
    <lineage>
        <taxon>Bacteria</taxon>
        <taxon>Pseudomonadati</taxon>
        <taxon>Pseudomonadota</taxon>
        <taxon>Gammaproteobacteria</taxon>
        <taxon>Pseudomonadales</taxon>
        <taxon>Pseudomonadaceae</taxon>
        <taxon>Phytopseudomonas</taxon>
    </lineage>
</organism>
<proteinExistence type="predicted"/>
<accession>A0A7Y9XR75</accession>
<keyword evidence="3" id="KW-1185">Reference proteome</keyword>
<feature type="transmembrane region" description="Helical" evidence="1">
    <location>
        <begin position="108"/>
        <end position="124"/>
    </location>
</feature>
<feature type="transmembrane region" description="Helical" evidence="1">
    <location>
        <begin position="84"/>
        <end position="102"/>
    </location>
</feature>
<reference evidence="2 3" key="1">
    <citation type="submission" date="2020-07" db="EMBL/GenBank/DDBJ databases">
        <title>Genomic analyses of the natural microbiome of Caenorhabditis elegans.</title>
        <authorList>
            <person name="Samuel B."/>
        </authorList>
    </citation>
    <scope>NUCLEOTIDE SEQUENCE [LARGE SCALE GENOMIC DNA]</scope>
    <source>
        <strain evidence="2 3">BIGb0408</strain>
    </source>
</reference>
<comment type="caution">
    <text evidence="2">The sequence shown here is derived from an EMBL/GenBank/DDBJ whole genome shotgun (WGS) entry which is preliminary data.</text>
</comment>
<dbReference type="EMBL" id="JACBYV010000001">
    <property type="protein sequence ID" value="NYH74986.1"/>
    <property type="molecule type" value="Genomic_DNA"/>
</dbReference>
<keyword evidence="1" id="KW-0812">Transmembrane</keyword>